<dbReference type="EMBL" id="CP021780">
    <property type="protein sequence ID" value="ASA19689.1"/>
    <property type="molecule type" value="Genomic_DNA"/>
</dbReference>
<dbReference type="Gene3D" id="1.10.10.2840">
    <property type="entry name" value="PucR C-terminal helix-turn-helix domain"/>
    <property type="match status" value="1"/>
</dbReference>
<keyword evidence="4" id="KW-1185">Reference proteome</keyword>
<evidence type="ECO:0000313" key="3">
    <source>
        <dbReference type="EMBL" id="ASA19689.1"/>
    </source>
</evidence>
<dbReference type="AlphaFoldDB" id="A0A2Z2KCK6"/>
<evidence type="ECO:0000259" key="1">
    <source>
        <dbReference type="Pfam" id="PF07905"/>
    </source>
</evidence>
<dbReference type="InterPro" id="IPR012914">
    <property type="entry name" value="PucR_dom"/>
</dbReference>
<name>A0A2Z2KCK6_9BACL</name>
<dbReference type="Pfam" id="PF13556">
    <property type="entry name" value="HTH_30"/>
    <property type="match status" value="1"/>
</dbReference>
<evidence type="ECO:0000259" key="2">
    <source>
        <dbReference type="Pfam" id="PF13556"/>
    </source>
</evidence>
<evidence type="ECO:0000313" key="4">
    <source>
        <dbReference type="Proteomes" id="UP000249890"/>
    </source>
</evidence>
<protein>
    <submittedName>
        <fullName evidence="3">PucR family transcriptional regulator</fullName>
    </submittedName>
</protein>
<organism evidence="3 4">
    <name type="scientific">Paenibacillus donghaensis</name>
    <dbReference type="NCBI Taxonomy" id="414771"/>
    <lineage>
        <taxon>Bacteria</taxon>
        <taxon>Bacillati</taxon>
        <taxon>Bacillota</taxon>
        <taxon>Bacilli</taxon>
        <taxon>Bacillales</taxon>
        <taxon>Paenibacillaceae</taxon>
        <taxon>Paenibacillus</taxon>
    </lineage>
</organism>
<accession>A0A2Z2KCK6</accession>
<dbReference type="Proteomes" id="UP000249890">
    <property type="component" value="Chromosome"/>
</dbReference>
<dbReference type="PANTHER" id="PTHR33744">
    <property type="entry name" value="CARBOHYDRATE DIACID REGULATOR"/>
    <property type="match status" value="1"/>
</dbReference>
<dbReference type="InterPro" id="IPR051448">
    <property type="entry name" value="CdaR-like_regulators"/>
</dbReference>
<dbReference type="PANTHER" id="PTHR33744:SF15">
    <property type="entry name" value="CARBOHYDRATE DIACID REGULATOR"/>
    <property type="match status" value="1"/>
</dbReference>
<dbReference type="InterPro" id="IPR042070">
    <property type="entry name" value="PucR_C-HTH_sf"/>
</dbReference>
<dbReference type="InterPro" id="IPR025736">
    <property type="entry name" value="PucR_C-HTH_dom"/>
</dbReference>
<dbReference type="Pfam" id="PF07905">
    <property type="entry name" value="PucR"/>
    <property type="match status" value="1"/>
</dbReference>
<gene>
    <name evidence="3" type="ORF">B9T62_01985</name>
</gene>
<feature type="domain" description="PucR C-terminal helix-turn-helix" evidence="2">
    <location>
        <begin position="462"/>
        <end position="516"/>
    </location>
</feature>
<sequence length="526" mass="59474">MHLTVEEALSIYPLSEAKLIAGSKGTHRIVKSINVMDAPDISDWIKEGEMLLTTAYLIKDNLEDASALLQTLNRRGSSALGIKLGRFWDAVPQELIAEAEMLNFPLIELPFQFTFSDQMNGLFRAELTRSTHVLQGMMEKQRKLMRFALRSGGSRPLFESVSEVIGYTLAVISVRGEVVYNNSPYTEKQLLQGWPWQQPSRNQRLRIGEQSGYRIPLLQGEKCSGYLVYCGIDPLLLPVEESLFVQGAELISYHIHSGAEDYFEHAGQREFSGLLRRCLGGGLSCAELAQAASRLDIGLLAASFQLVLTDTASTGEARQSELMRVKEEYIGHPALQELKGVHLILEEGLLSLYPGAAHSPETFRDLLNVCFDNLKLGKGYYPWAAVSNCKAKPEGLKEAFAEVKECMGMVRQWGVFGHVVHYRQLELNLLLGQLPPEMMERYCSGSLRGLLNREPEYVKEMLRTLEVYLENDGHVNETAKKLFIHRNTATYRIEKLSELLDVDFKKIDDLMRLKLVFMFRRMLSQD</sequence>
<dbReference type="OrthoDB" id="142218at2"/>
<proteinExistence type="predicted"/>
<dbReference type="KEGG" id="pdh:B9T62_01985"/>
<feature type="domain" description="Purine catabolism PurC-like" evidence="1">
    <location>
        <begin position="13"/>
        <end position="120"/>
    </location>
</feature>
<dbReference type="RefSeq" id="WP_087913713.1">
    <property type="nucleotide sequence ID" value="NZ_CP021780.1"/>
</dbReference>
<reference evidence="3 4" key="1">
    <citation type="submission" date="2017-06" db="EMBL/GenBank/DDBJ databases">
        <title>Complete genome sequence of Paenibacillus donghaensis KCTC 13049T isolated from East Sea sediment, South Korea.</title>
        <authorList>
            <person name="Jung B.K."/>
            <person name="Hong S.-J."/>
            <person name="Shin J.-H."/>
        </authorList>
    </citation>
    <scope>NUCLEOTIDE SEQUENCE [LARGE SCALE GENOMIC DNA]</scope>
    <source>
        <strain evidence="3 4">KCTC 13049</strain>
    </source>
</reference>